<comment type="similarity">
    <text evidence="7">Belongs to the adaptor complexes large subunit family.</text>
</comment>
<evidence type="ECO:0000256" key="4">
    <source>
        <dbReference type="ARBA" id="ARBA00022927"/>
    </source>
</evidence>
<dbReference type="PANTHER" id="PTHR22780">
    <property type="entry name" value="ADAPTIN, ALPHA/GAMMA/EPSILON"/>
    <property type="match status" value="1"/>
</dbReference>
<dbReference type="Proteomes" id="UP000189513">
    <property type="component" value="Unassembled WGS sequence"/>
</dbReference>
<dbReference type="OMA" id="PVLMHRY"/>
<dbReference type="EMBL" id="MPUK01000001">
    <property type="protein sequence ID" value="ONH69971.1"/>
    <property type="molecule type" value="Genomic_DNA"/>
</dbReference>
<keyword evidence="3 7" id="KW-0254">Endocytosis</keyword>
<dbReference type="Pfam" id="PF02883">
    <property type="entry name" value="Alpha_adaptinC2"/>
    <property type="match status" value="1"/>
</dbReference>
<proteinExistence type="inferred from homology"/>
<dbReference type="InterPro" id="IPR002553">
    <property type="entry name" value="Clathrin/coatomer_adapt-like_N"/>
</dbReference>
<protein>
    <recommendedName>
        <fullName evidence="7">AP-2 complex subunit alpha</fullName>
    </recommendedName>
</protein>
<dbReference type="InterPro" id="IPR050840">
    <property type="entry name" value="Adaptor_Complx_Large_Subunit"/>
</dbReference>
<dbReference type="OrthoDB" id="28053at2759"/>
<dbReference type="InterPro" id="IPR009028">
    <property type="entry name" value="Coatomer/calthrin_app_sub_C"/>
</dbReference>
<keyword evidence="2 7" id="KW-0813">Transport</keyword>
<comment type="function">
    <text evidence="7">Adaptins are components of the adaptor complexes which link clathrin to receptors in coated vesicles. Clathrin-associated protein complexes are believed to interact with the cytoplasmic tails of membrane proteins, leading to their selection and concentration.</text>
</comment>
<evidence type="ECO:0000256" key="2">
    <source>
        <dbReference type="ARBA" id="ARBA00022448"/>
    </source>
</evidence>
<dbReference type="GO" id="GO:0030122">
    <property type="term" value="C:AP-2 adaptor complex"/>
    <property type="evidence" value="ECO:0007669"/>
    <property type="project" value="InterPro"/>
</dbReference>
<evidence type="ECO:0000256" key="1">
    <source>
        <dbReference type="ARBA" id="ARBA00004277"/>
    </source>
</evidence>
<feature type="domain" description="Clathrin adaptor alpha/beta/gamma-adaptin appendage Ig-like subdomain" evidence="10">
    <location>
        <begin position="717"/>
        <end position="836"/>
    </location>
</feature>
<sequence>MGAEMKGLQQFIADLRNVESKEEQDKRINSEIVNIQKQFAQNKLTGYQRKKYVSKLIYIYLTSSCNINAYNVSLGQGQITQLISSKVYTEKFIGYLAVALLMNNVNDSDMLTTLVQSLKKDLSTADEESNLLALQCIATLGNTIWSELLIEEVFQVLRSPTASPLLKKRSALAFFKLVRANPDSLRRHRSWIPRILALCDDQNFGVVLSILPVVELIAVEIDFESAKDLIPTLAKKLSQLITDKESIPQDYYFGGVPCPWLIVKLAKLLTVLMPDSKSLNIDLNSLRTLRECVSITISDIGSRASSDSSVKNVYNAVLFAIINLATHLDPSPEALSSSVDAITRLLDSHEMNTKYLALDSLIKLSSEHSTLHTSQKHLLKILHLLNEQDVSISRKALDLVYVLADVGSSGYIVSELLKIMKSADPVLRSEIAIKVSVLSEKFATDPQWFVNTNLQLIDMAGPQLNDSIWQRVTQIVVNNELLQEFTCKTVFQYIMKSNFAEAIVKIAAYVLGEFGDKIIDEYPLGKQFDILSKLYFYVANDTRQMLLTTLMKLLKFDLENKKLKSKLIKLLRLEVNSINSELQQRSLEYLNMIQRLNTSQGQMFYRFVFDEVPVFNTKQNPLLLRLGKTNPSAKRELVKSTDDLARKIQQNGKDTILEDDEYSDEVDTTDPFKENSTTTSTPMTSAPTSSRGPPPPVPTQNRGLEGPLTPNWEVGFYRLFEFNQGVFFENSLIKILARITPHDSQKELIFLQLTFQNKSPQPLTSFITTATNYRTIKPNVVINLVDLPSTDIPINGRATSTIEALLRGPLTISDIPNLRIQFSSGGAFNNVRLKLPIFLTKFITPTALQFPQFLQHWKQIDVLGANGEAVENIQVRTPVDYTWLVRFLGKLGLALIEQNATSFLFGGGILHTSTVGKLGTLLKVKYVDEYNLEFRFRTTKDGVAQLLMEYVANYFKRH</sequence>
<dbReference type="PIRSF" id="PIRSF037091">
    <property type="entry name" value="AP2_complex_alpha"/>
    <property type="match status" value="1"/>
</dbReference>
<keyword evidence="5 7" id="KW-0472">Membrane</keyword>
<dbReference type="Gene3D" id="2.60.40.1230">
    <property type="match status" value="1"/>
</dbReference>
<dbReference type="Pfam" id="PF01602">
    <property type="entry name" value="Adaptin_N"/>
    <property type="match status" value="1"/>
</dbReference>
<dbReference type="InterPro" id="IPR017104">
    <property type="entry name" value="AP2_complex_asu"/>
</dbReference>
<dbReference type="Gene3D" id="3.30.310.10">
    <property type="entry name" value="TATA-Binding Protein"/>
    <property type="match status" value="1"/>
</dbReference>
<evidence type="ECO:0000256" key="5">
    <source>
        <dbReference type="ARBA" id="ARBA00023136"/>
    </source>
</evidence>
<dbReference type="GO" id="GO:0035615">
    <property type="term" value="F:clathrin adaptor activity"/>
    <property type="evidence" value="ECO:0007669"/>
    <property type="project" value="InterPro"/>
</dbReference>
<evidence type="ECO:0000256" key="9">
    <source>
        <dbReference type="SAM" id="MobiDB-lite"/>
    </source>
</evidence>
<evidence type="ECO:0000256" key="8">
    <source>
        <dbReference type="PIRSR" id="PIRSR037091-1"/>
    </source>
</evidence>
<gene>
    <name evidence="12" type="ORF">BON22_0144</name>
    <name evidence="11" type="ORF">CYFA0S_02e04412g</name>
</gene>
<dbReference type="GO" id="GO:0072583">
    <property type="term" value="P:clathrin-dependent endocytosis"/>
    <property type="evidence" value="ECO:0007669"/>
    <property type="project" value="InterPro"/>
</dbReference>
<evidence type="ECO:0000256" key="3">
    <source>
        <dbReference type="ARBA" id="ARBA00022583"/>
    </source>
</evidence>
<evidence type="ECO:0000256" key="7">
    <source>
        <dbReference type="PIRNR" id="PIRNR037091"/>
    </source>
</evidence>
<feature type="binding site" evidence="8">
    <location>
        <position position="47"/>
    </location>
    <ligand>
        <name>a 1,2-diacyl-sn-glycero-3-phospho-(1D-myo-inositol-3,4,5-trisphosphate)</name>
        <dbReference type="ChEBI" id="CHEBI:57836"/>
    </ligand>
</feature>
<accession>A0A061AVA6</accession>
<dbReference type="EMBL" id="LK052887">
    <property type="protein sequence ID" value="CDR38675.1"/>
    <property type="molecule type" value="Genomic_DNA"/>
</dbReference>
<keyword evidence="13" id="KW-1185">Reference proteome</keyword>
<feature type="binding site" evidence="8">
    <location>
        <begin position="51"/>
        <end position="55"/>
    </location>
    <ligand>
        <name>a 1,2-diacyl-sn-glycero-3-phospho-(1D-myo-inositol-3,4,5-trisphosphate)</name>
        <dbReference type="ChEBI" id="CHEBI:57836"/>
    </ligand>
</feature>
<dbReference type="InterPro" id="IPR016024">
    <property type="entry name" value="ARM-type_fold"/>
</dbReference>
<evidence type="ECO:0000256" key="6">
    <source>
        <dbReference type="ARBA" id="ARBA00023176"/>
    </source>
</evidence>
<reference evidence="13" key="2">
    <citation type="journal article" date="2017" name="Genome Announc.">
        <title>Genome sequences of Cyberlindnera fabianii 65, Pichia kudriavzevii 129, and Saccharomyces cerevisiae 131 isolated from fermented masau fruits in Zimbabwe.</title>
        <authorList>
            <person name="van Rijswijck I.M.H."/>
            <person name="Derks M.F.L."/>
            <person name="Abee T."/>
            <person name="de Ridder D."/>
            <person name="Smid E.J."/>
        </authorList>
    </citation>
    <scope>NUCLEOTIDE SEQUENCE [LARGE SCALE GENOMIC DNA]</scope>
    <source>
        <strain evidence="13">65</strain>
    </source>
</reference>
<organism evidence="11">
    <name type="scientific">Cyberlindnera fabianii</name>
    <name type="common">Yeast</name>
    <name type="synonym">Hansenula fabianii</name>
    <dbReference type="NCBI Taxonomy" id="36022"/>
    <lineage>
        <taxon>Eukaryota</taxon>
        <taxon>Fungi</taxon>
        <taxon>Dikarya</taxon>
        <taxon>Ascomycota</taxon>
        <taxon>Saccharomycotina</taxon>
        <taxon>Saccharomycetes</taxon>
        <taxon>Phaffomycetales</taxon>
        <taxon>Phaffomycetaceae</taxon>
        <taxon>Cyberlindnera</taxon>
    </lineage>
</organism>
<dbReference type="VEuPathDB" id="FungiDB:BON22_0144"/>
<dbReference type="AlphaFoldDB" id="A0A061AVA6"/>
<dbReference type="InterPro" id="IPR012295">
    <property type="entry name" value="TBP_dom_sf"/>
</dbReference>
<dbReference type="Gene3D" id="1.25.10.10">
    <property type="entry name" value="Leucine-rich Repeat Variant"/>
    <property type="match status" value="1"/>
</dbReference>
<name>A0A061AVA6_CYBFA</name>
<evidence type="ECO:0000313" key="12">
    <source>
        <dbReference type="EMBL" id="ONH69971.1"/>
    </source>
</evidence>
<keyword evidence="4 7" id="KW-0653">Protein transport</keyword>
<evidence type="ECO:0000313" key="13">
    <source>
        <dbReference type="Proteomes" id="UP000189513"/>
    </source>
</evidence>
<evidence type="ECO:0000259" key="10">
    <source>
        <dbReference type="SMART" id="SM00809"/>
    </source>
</evidence>
<evidence type="ECO:0000313" key="11">
    <source>
        <dbReference type="EMBL" id="CDR38675.1"/>
    </source>
</evidence>
<feature type="compositionally biased region" description="Low complexity" evidence="9">
    <location>
        <begin position="676"/>
        <end position="691"/>
    </location>
</feature>
<dbReference type="SUPFAM" id="SSF48371">
    <property type="entry name" value="ARM repeat"/>
    <property type="match status" value="1"/>
</dbReference>
<dbReference type="InterPro" id="IPR008152">
    <property type="entry name" value="Clathrin_a/b/g-adaptin_app_Ig"/>
</dbReference>
<dbReference type="SUPFAM" id="SSF55711">
    <property type="entry name" value="Subdomain of clathrin and coatomer appendage domain"/>
    <property type="match status" value="1"/>
</dbReference>
<feature type="region of interest" description="Disordered" evidence="9">
    <location>
        <begin position="649"/>
        <end position="705"/>
    </location>
</feature>
<dbReference type="InterPro" id="IPR013041">
    <property type="entry name" value="Clathrin_app_Ig-like_sf"/>
</dbReference>
<feature type="compositionally biased region" description="Acidic residues" evidence="9">
    <location>
        <begin position="657"/>
        <end position="668"/>
    </location>
</feature>
<dbReference type="SUPFAM" id="SSF49348">
    <property type="entry name" value="Clathrin adaptor appendage domain"/>
    <property type="match status" value="1"/>
</dbReference>
<reference evidence="11" key="1">
    <citation type="journal article" date="2014" name="Genome Announc.">
        <title>Genome sequence of the yeast Cyberlindnera fabianii (Hansenula fabianii).</title>
        <authorList>
            <person name="Freel K.C."/>
            <person name="Sarilar V."/>
            <person name="Neuveglise C."/>
            <person name="Devillers H."/>
            <person name="Friedrich A."/>
            <person name="Schacherer J."/>
        </authorList>
    </citation>
    <scope>NUCLEOTIDE SEQUENCE</scope>
    <source>
        <strain evidence="11">YJS4271</strain>
    </source>
</reference>
<dbReference type="SMART" id="SM00809">
    <property type="entry name" value="Alpha_adaptinC2"/>
    <property type="match status" value="1"/>
</dbReference>
<dbReference type="InterPro" id="IPR011989">
    <property type="entry name" value="ARM-like"/>
</dbReference>
<comment type="subcellular location">
    <subcellularLocation>
        <location evidence="1">Membrane</location>
        <location evidence="1">Coated pit</location>
        <topology evidence="1">Peripheral membrane protein</topology>
        <orientation evidence="1">Cytoplasmic side</orientation>
    </subcellularLocation>
</comment>
<dbReference type="STRING" id="36022.A0A061AVA6"/>
<reference evidence="12" key="3">
    <citation type="submission" date="2017-01" db="EMBL/GenBank/DDBJ databases">
        <authorList>
            <person name="Mah S.A."/>
            <person name="Swanson W.J."/>
            <person name="Moy G.W."/>
            <person name="Vacquier V.D."/>
        </authorList>
    </citation>
    <scope>NUCLEOTIDE SEQUENCE [LARGE SCALE GENOMIC DNA]</scope>
    <source>
        <strain evidence="12">65</strain>
    </source>
</reference>
<keyword evidence="6 7" id="KW-0168">Coated pit</keyword>
<dbReference type="GO" id="GO:0006886">
    <property type="term" value="P:intracellular protein transport"/>
    <property type="evidence" value="ECO:0007669"/>
    <property type="project" value="UniProtKB-UniRule"/>
</dbReference>